<sequence length="233" mass="26728">MVRGTGKVLHKEYILHRIINRYMSRQVLITDETGKYKNYRRGGGRSFSKHLDLNADGTAVPADDRKKSRELDEDDSDSDEEASSEEDEEDEEEEDEQGETSISQPQLSREERRALKAQEKLKKQQQPDADEDEEDPDLINPNHVQRKLNISDIGSPRQLTRKERYAKEKQEAKDRYWKLQAAGKTVEAQADLARLQRIREEREAAQAKRKAEAEAKAAEIEAKKKAAAAGKRL</sequence>
<dbReference type="Pfam" id="PF10252">
    <property type="entry name" value="PP28"/>
    <property type="match status" value="1"/>
</dbReference>
<reference evidence="3 4" key="1">
    <citation type="submission" date="2014-04" db="EMBL/GenBank/DDBJ databases">
        <authorList>
            <consortium name="DOE Joint Genome Institute"/>
            <person name="Kuo A."/>
            <person name="Kohler A."/>
            <person name="Costa M.D."/>
            <person name="Nagy L.G."/>
            <person name="Floudas D."/>
            <person name="Copeland A."/>
            <person name="Barry K.W."/>
            <person name="Cichocki N."/>
            <person name="Veneault-Fourrey C."/>
            <person name="LaButti K."/>
            <person name="Lindquist E.A."/>
            <person name="Lipzen A."/>
            <person name="Lundell T."/>
            <person name="Morin E."/>
            <person name="Murat C."/>
            <person name="Sun H."/>
            <person name="Tunlid A."/>
            <person name="Henrissat B."/>
            <person name="Grigoriev I.V."/>
            <person name="Hibbett D.S."/>
            <person name="Martin F."/>
            <person name="Nordberg H.P."/>
            <person name="Cantor M.N."/>
            <person name="Hua S.X."/>
        </authorList>
    </citation>
    <scope>NUCLEOTIDE SEQUENCE [LARGE SCALE GENOMIC DNA]</scope>
    <source>
        <strain evidence="3 4">441</strain>
    </source>
</reference>
<dbReference type="AlphaFoldDB" id="A0A0C9Y8Q4"/>
<dbReference type="HOGENOM" id="CLU_068528_1_0_1"/>
<accession>A0A0C9Y8Q4</accession>
<feature type="compositionally biased region" description="Acidic residues" evidence="1">
    <location>
        <begin position="71"/>
        <end position="98"/>
    </location>
</feature>
<evidence type="ECO:0000313" key="4">
    <source>
        <dbReference type="Proteomes" id="UP000054018"/>
    </source>
</evidence>
<keyword evidence="4" id="KW-1185">Reference proteome</keyword>
<protein>
    <recommendedName>
        <fullName evidence="2">Casein kinase substrate phosphoprotein PP28 domain-containing protein</fullName>
    </recommendedName>
</protein>
<dbReference type="PANTHER" id="PTHR22055">
    <property type="entry name" value="28 KDA HEAT- AND ACID-STABLE PHOSPHOPROTEIN PDGF-ASSOCIATED PROTEIN"/>
    <property type="match status" value="1"/>
</dbReference>
<name>A0A0C9Y8Q4_9AGAM</name>
<feature type="compositionally biased region" description="Basic and acidic residues" evidence="1">
    <location>
        <begin position="204"/>
        <end position="224"/>
    </location>
</feature>
<gene>
    <name evidence="3" type="ORF">PISMIDRAFT_405869</name>
</gene>
<dbReference type="InterPro" id="IPR039876">
    <property type="entry name" value="HAP28"/>
</dbReference>
<dbReference type="InterPro" id="IPR019380">
    <property type="entry name" value="Casein_kinase_sb_PP28"/>
</dbReference>
<evidence type="ECO:0000313" key="3">
    <source>
        <dbReference type="EMBL" id="KIK13336.1"/>
    </source>
</evidence>
<feature type="region of interest" description="Disordered" evidence="1">
    <location>
        <begin position="204"/>
        <end position="233"/>
    </location>
</feature>
<dbReference type="EMBL" id="KN834002">
    <property type="protein sequence ID" value="KIK13336.1"/>
    <property type="molecule type" value="Genomic_DNA"/>
</dbReference>
<feature type="compositionally biased region" description="Basic and acidic residues" evidence="1">
    <location>
        <begin position="108"/>
        <end position="122"/>
    </location>
</feature>
<proteinExistence type="predicted"/>
<evidence type="ECO:0000256" key="1">
    <source>
        <dbReference type="SAM" id="MobiDB-lite"/>
    </source>
</evidence>
<feature type="domain" description="Casein kinase substrate phosphoprotein PP28" evidence="2">
    <location>
        <begin position="140"/>
        <end position="214"/>
    </location>
</feature>
<organism evidence="3 4">
    <name type="scientific">Pisolithus microcarpus 441</name>
    <dbReference type="NCBI Taxonomy" id="765257"/>
    <lineage>
        <taxon>Eukaryota</taxon>
        <taxon>Fungi</taxon>
        <taxon>Dikarya</taxon>
        <taxon>Basidiomycota</taxon>
        <taxon>Agaricomycotina</taxon>
        <taxon>Agaricomycetes</taxon>
        <taxon>Agaricomycetidae</taxon>
        <taxon>Boletales</taxon>
        <taxon>Sclerodermatineae</taxon>
        <taxon>Pisolithaceae</taxon>
        <taxon>Pisolithus</taxon>
    </lineage>
</organism>
<dbReference type="OrthoDB" id="21120at2759"/>
<feature type="region of interest" description="Disordered" evidence="1">
    <location>
        <begin position="39"/>
        <end position="167"/>
    </location>
</feature>
<dbReference type="Proteomes" id="UP000054018">
    <property type="component" value="Unassembled WGS sequence"/>
</dbReference>
<feature type="compositionally biased region" description="Acidic residues" evidence="1">
    <location>
        <begin position="128"/>
        <end position="137"/>
    </location>
</feature>
<evidence type="ECO:0000259" key="2">
    <source>
        <dbReference type="Pfam" id="PF10252"/>
    </source>
</evidence>
<reference evidence="4" key="2">
    <citation type="submission" date="2015-01" db="EMBL/GenBank/DDBJ databases">
        <title>Evolutionary Origins and Diversification of the Mycorrhizal Mutualists.</title>
        <authorList>
            <consortium name="DOE Joint Genome Institute"/>
            <consortium name="Mycorrhizal Genomics Consortium"/>
            <person name="Kohler A."/>
            <person name="Kuo A."/>
            <person name="Nagy L.G."/>
            <person name="Floudas D."/>
            <person name="Copeland A."/>
            <person name="Barry K.W."/>
            <person name="Cichocki N."/>
            <person name="Veneault-Fourrey C."/>
            <person name="LaButti K."/>
            <person name="Lindquist E.A."/>
            <person name="Lipzen A."/>
            <person name="Lundell T."/>
            <person name="Morin E."/>
            <person name="Murat C."/>
            <person name="Riley R."/>
            <person name="Ohm R."/>
            <person name="Sun H."/>
            <person name="Tunlid A."/>
            <person name="Henrissat B."/>
            <person name="Grigoriev I.V."/>
            <person name="Hibbett D.S."/>
            <person name="Martin F."/>
        </authorList>
    </citation>
    <scope>NUCLEOTIDE SEQUENCE [LARGE SCALE GENOMIC DNA]</scope>
    <source>
        <strain evidence="4">441</strain>
    </source>
</reference>